<dbReference type="InterPro" id="IPR000847">
    <property type="entry name" value="LysR_HTH_N"/>
</dbReference>
<evidence type="ECO:0000256" key="1">
    <source>
        <dbReference type="ARBA" id="ARBA00009437"/>
    </source>
</evidence>
<dbReference type="GO" id="GO:0003677">
    <property type="term" value="F:DNA binding"/>
    <property type="evidence" value="ECO:0007669"/>
    <property type="project" value="UniProtKB-KW"/>
</dbReference>
<comment type="caution">
    <text evidence="8">The sequence shown here is derived from an EMBL/GenBank/DDBJ whole genome shotgun (WGS) entry which is preliminary data.</text>
</comment>
<dbReference type="Pfam" id="PF00126">
    <property type="entry name" value="HTH_1"/>
    <property type="match status" value="1"/>
</dbReference>
<dbReference type="PANTHER" id="PTHR30118">
    <property type="entry name" value="HTH-TYPE TRANSCRIPTIONAL REGULATOR LEUO-RELATED"/>
    <property type="match status" value="1"/>
</dbReference>
<dbReference type="InterPro" id="IPR036388">
    <property type="entry name" value="WH-like_DNA-bd_sf"/>
</dbReference>
<gene>
    <name evidence="8" type="ORF">FBQ73_15915</name>
</gene>
<name>A0A6C1KEK5_XANAU</name>
<dbReference type="PANTHER" id="PTHR30118:SF6">
    <property type="entry name" value="HTH-TYPE TRANSCRIPTIONAL REGULATOR LEUO"/>
    <property type="match status" value="1"/>
</dbReference>
<dbReference type="Proteomes" id="UP000305131">
    <property type="component" value="Unassembled WGS sequence"/>
</dbReference>
<organism evidence="8 9">
    <name type="scientific">Xanthobacter autotrophicus</name>
    <dbReference type="NCBI Taxonomy" id="280"/>
    <lineage>
        <taxon>Bacteria</taxon>
        <taxon>Pseudomonadati</taxon>
        <taxon>Pseudomonadota</taxon>
        <taxon>Alphaproteobacteria</taxon>
        <taxon>Hyphomicrobiales</taxon>
        <taxon>Xanthobacteraceae</taxon>
        <taxon>Xanthobacter</taxon>
    </lineage>
</organism>
<dbReference type="AlphaFoldDB" id="A0A6C1KEK5"/>
<keyword evidence="4" id="KW-0805">Transcription regulation</keyword>
<protein>
    <submittedName>
        <fullName evidence="8">LysR family transcriptional regulator</fullName>
    </submittedName>
</protein>
<evidence type="ECO:0000256" key="4">
    <source>
        <dbReference type="ARBA" id="ARBA00023015"/>
    </source>
</evidence>
<evidence type="ECO:0000313" key="9">
    <source>
        <dbReference type="Proteomes" id="UP000305131"/>
    </source>
</evidence>
<dbReference type="InterPro" id="IPR036390">
    <property type="entry name" value="WH_DNA-bd_sf"/>
</dbReference>
<dbReference type="Pfam" id="PF03466">
    <property type="entry name" value="LysR_substrate"/>
    <property type="match status" value="1"/>
</dbReference>
<dbReference type="Gene3D" id="1.10.10.10">
    <property type="entry name" value="Winged helix-like DNA-binding domain superfamily/Winged helix DNA-binding domain"/>
    <property type="match status" value="1"/>
</dbReference>
<dbReference type="SUPFAM" id="SSF46785">
    <property type="entry name" value="Winged helix' DNA-binding domain"/>
    <property type="match status" value="1"/>
</dbReference>
<keyword evidence="2" id="KW-0536">Nodulation</keyword>
<evidence type="ECO:0000313" key="8">
    <source>
        <dbReference type="EMBL" id="TLX41977.1"/>
    </source>
</evidence>
<sequence>MGMPCVSRVWTLNLLVALDVLLTVRNVSRAADILCLSQSATSGALARLRDYFGDELLVQVGRKMVLPPRAATLSDRVRSALVQIDGTIIQKPGFDPQTAERQISVITSDFVAVVALTDAIRFINAQAPRLSFVIEPPLDRPRERLERGDIDLLLMPQRYLSLDHPSEPLFSDRYCVAVWANSAKFGETISEQEFFDARHVTVKFPSMMPSYETWFIKQRGGDGKIDAVVGSFLAMPFMLAGTDRLAVMHERLAQIFSRVLPIRIIPCPIDIPDVVECLQWHSFNAADECLAWVRQEFHALVRN</sequence>
<evidence type="ECO:0000256" key="6">
    <source>
        <dbReference type="ARBA" id="ARBA00023163"/>
    </source>
</evidence>
<dbReference type="GO" id="GO:0003700">
    <property type="term" value="F:DNA-binding transcription factor activity"/>
    <property type="evidence" value="ECO:0007669"/>
    <property type="project" value="InterPro"/>
</dbReference>
<proteinExistence type="inferred from homology"/>
<keyword evidence="3" id="KW-0678">Repressor</keyword>
<keyword evidence="5" id="KW-0238">DNA-binding</keyword>
<dbReference type="SUPFAM" id="SSF53850">
    <property type="entry name" value="Periplasmic binding protein-like II"/>
    <property type="match status" value="1"/>
</dbReference>
<evidence type="ECO:0000256" key="5">
    <source>
        <dbReference type="ARBA" id="ARBA00023125"/>
    </source>
</evidence>
<accession>A0A6C1KEK5</accession>
<feature type="domain" description="HTH lysR-type" evidence="7">
    <location>
        <begin position="10"/>
        <end position="67"/>
    </location>
</feature>
<keyword evidence="6" id="KW-0804">Transcription</keyword>
<dbReference type="InterPro" id="IPR005119">
    <property type="entry name" value="LysR_subst-bd"/>
</dbReference>
<dbReference type="EMBL" id="VAUP01000033">
    <property type="protein sequence ID" value="TLX41977.1"/>
    <property type="molecule type" value="Genomic_DNA"/>
</dbReference>
<dbReference type="InterPro" id="IPR050389">
    <property type="entry name" value="LysR-type_TF"/>
</dbReference>
<reference evidence="8 9" key="1">
    <citation type="submission" date="2019-05" db="EMBL/GenBank/DDBJ databases">
        <authorList>
            <person name="Zhou X."/>
        </authorList>
    </citation>
    <scope>NUCLEOTIDE SEQUENCE [LARGE SCALE GENOMIC DNA]</scope>
    <source>
        <strain evidence="8 9">DSM 432</strain>
    </source>
</reference>
<dbReference type="OrthoDB" id="8339333at2"/>
<evidence type="ECO:0000256" key="3">
    <source>
        <dbReference type="ARBA" id="ARBA00022491"/>
    </source>
</evidence>
<evidence type="ECO:0000256" key="2">
    <source>
        <dbReference type="ARBA" id="ARBA00022458"/>
    </source>
</evidence>
<comment type="similarity">
    <text evidence="1">Belongs to the LysR transcriptional regulatory family.</text>
</comment>
<evidence type="ECO:0000259" key="7">
    <source>
        <dbReference type="PROSITE" id="PS50931"/>
    </source>
</evidence>
<dbReference type="Gene3D" id="3.40.190.10">
    <property type="entry name" value="Periplasmic binding protein-like II"/>
    <property type="match status" value="2"/>
</dbReference>
<dbReference type="PROSITE" id="PS50931">
    <property type="entry name" value="HTH_LYSR"/>
    <property type="match status" value="1"/>
</dbReference>